<gene>
    <name evidence="3" type="ORF">GOHSU_36_00430</name>
</gene>
<proteinExistence type="inferred from homology"/>
<dbReference type="Proteomes" id="UP000053405">
    <property type="component" value="Unassembled WGS sequence"/>
</dbReference>
<dbReference type="PANTHER" id="PTHR43569">
    <property type="entry name" value="AMIDOHYDROLASE"/>
    <property type="match status" value="1"/>
</dbReference>
<keyword evidence="4" id="KW-1185">Reference proteome</keyword>
<dbReference type="InterPro" id="IPR052350">
    <property type="entry name" value="Metallo-dep_Lactonases"/>
</dbReference>
<comment type="similarity">
    <text evidence="1">Belongs to the metallo-dependent hydrolases superfamily.</text>
</comment>
<dbReference type="EMBL" id="BANT01000036">
    <property type="protein sequence ID" value="GAC58299.1"/>
    <property type="molecule type" value="Genomic_DNA"/>
</dbReference>
<organism evidence="3 4">
    <name type="scientific">Gordonia hirsuta DSM 44140 = NBRC 16056</name>
    <dbReference type="NCBI Taxonomy" id="1121927"/>
    <lineage>
        <taxon>Bacteria</taxon>
        <taxon>Bacillati</taxon>
        <taxon>Actinomycetota</taxon>
        <taxon>Actinomycetes</taxon>
        <taxon>Mycobacteriales</taxon>
        <taxon>Gordoniaceae</taxon>
        <taxon>Gordonia</taxon>
    </lineage>
</organism>
<evidence type="ECO:0000313" key="3">
    <source>
        <dbReference type="EMBL" id="GAC58299.1"/>
    </source>
</evidence>
<evidence type="ECO:0000313" key="4">
    <source>
        <dbReference type="Proteomes" id="UP000053405"/>
    </source>
</evidence>
<protein>
    <recommendedName>
        <fullName evidence="2">Amidohydrolase-related domain-containing protein</fullName>
    </recommendedName>
</protein>
<dbReference type="InterPro" id="IPR006680">
    <property type="entry name" value="Amidohydro-rel"/>
</dbReference>
<dbReference type="InterPro" id="IPR032466">
    <property type="entry name" value="Metal_Hydrolase"/>
</dbReference>
<accession>L7LBI7</accession>
<dbReference type="eggNOG" id="COG3618">
    <property type="taxonomic scope" value="Bacteria"/>
</dbReference>
<evidence type="ECO:0000256" key="1">
    <source>
        <dbReference type="ARBA" id="ARBA00038310"/>
    </source>
</evidence>
<dbReference type="RefSeq" id="WP_005942176.1">
    <property type="nucleotide sequence ID" value="NZ_ATVK01000057.1"/>
</dbReference>
<dbReference type="GO" id="GO:0016787">
    <property type="term" value="F:hydrolase activity"/>
    <property type="evidence" value="ECO:0007669"/>
    <property type="project" value="InterPro"/>
</dbReference>
<sequence>MATLVGTVPSIIDARVHFFDPRTPPWSLQRIGRASVPVLRALPRPLLWIASQFTQEHSLSGIAGPGLLARRYQLADYTKDLAGLQSVAGVPVSAVIPVDSQWRRRQSAEDSPEAFQRDLDHLLAQPYGVDGMPRLGGVIVPLDERAVGLGVRRLLDEDDDDLIRGVRLRWARHPDPLVHDWTSTPDAFATAHVERVLPDLIRRGLVIETLCYSHQLGELVEVADRYPEATFVVEHLGLPAGVFGPVGNSTGATAAARADILNLWRERMAMLAARPNVLVKISAIASPILGYGNEKSGNIGGQHILADMIGPLVLHVVDRFGPRRVIFGSNAPLDGHNASIGVTVGALLDVLGDRGEYLLAHLFYENARRVYRVDDAATPDAGSAET</sequence>
<evidence type="ECO:0000259" key="2">
    <source>
        <dbReference type="Pfam" id="PF04909"/>
    </source>
</evidence>
<dbReference type="OrthoDB" id="5450317at2"/>
<dbReference type="AlphaFoldDB" id="L7LBI7"/>
<name>L7LBI7_9ACTN</name>
<dbReference type="SUPFAM" id="SSF51556">
    <property type="entry name" value="Metallo-dependent hydrolases"/>
    <property type="match status" value="1"/>
</dbReference>
<dbReference type="Gene3D" id="3.20.20.140">
    <property type="entry name" value="Metal-dependent hydrolases"/>
    <property type="match status" value="1"/>
</dbReference>
<dbReference type="STRING" id="1121927.GOHSU_36_00430"/>
<reference evidence="3 4" key="1">
    <citation type="submission" date="2012-12" db="EMBL/GenBank/DDBJ databases">
        <title>Whole genome shotgun sequence of Gordonia hirsuta NBRC 16056.</title>
        <authorList>
            <person name="Isaki-Nakamura S."/>
            <person name="Hosoyama A."/>
            <person name="Tsuchikane K."/>
            <person name="Katsumata H."/>
            <person name="Baba S."/>
            <person name="Yamazaki S."/>
            <person name="Fujita N."/>
        </authorList>
    </citation>
    <scope>NUCLEOTIDE SEQUENCE [LARGE SCALE GENOMIC DNA]</scope>
    <source>
        <strain evidence="3 4">NBRC 16056</strain>
    </source>
</reference>
<comment type="caution">
    <text evidence="3">The sequence shown here is derived from an EMBL/GenBank/DDBJ whole genome shotgun (WGS) entry which is preliminary data.</text>
</comment>
<feature type="domain" description="Amidohydrolase-related" evidence="2">
    <location>
        <begin position="133"/>
        <end position="372"/>
    </location>
</feature>
<dbReference type="PANTHER" id="PTHR43569:SF2">
    <property type="entry name" value="AMIDOHYDROLASE-RELATED DOMAIN-CONTAINING PROTEIN"/>
    <property type="match status" value="1"/>
</dbReference>
<dbReference type="Pfam" id="PF04909">
    <property type="entry name" value="Amidohydro_2"/>
    <property type="match status" value="1"/>
</dbReference>